<evidence type="ECO:0000256" key="1">
    <source>
        <dbReference type="ARBA" id="ARBA00004651"/>
    </source>
</evidence>
<gene>
    <name evidence="15" type="ORF">PXH66_01615</name>
</gene>
<keyword evidence="11" id="KW-0739">Sodium transport</keyword>
<keyword evidence="7 14" id="KW-1133">Transmembrane helix</keyword>
<dbReference type="Gene3D" id="1.20.1730.10">
    <property type="entry name" value="Sodium/glucose cotransporter"/>
    <property type="match status" value="1"/>
</dbReference>
<proteinExistence type="inferred from homology"/>
<name>A0AAE9ZXU0_9BACT</name>
<feature type="transmembrane region" description="Helical" evidence="14">
    <location>
        <begin position="434"/>
        <end position="456"/>
    </location>
</feature>
<dbReference type="InterPro" id="IPR038377">
    <property type="entry name" value="Na/Glc_symporter_sf"/>
</dbReference>
<evidence type="ECO:0000256" key="12">
    <source>
        <dbReference type="ARBA" id="ARBA00033708"/>
    </source>
</evidence>
<dbReference type="PROSITE" id="PS50283">
    <property type="entry name" value="NA_SOLUT_SYMP_3"/>
    <property type="match status" value="1"/>
</dbReference>
<feature type="transmembrane region" description="Helical" evidence="14">
    <location>
        <begin position="162"/>
        <end position="183"/>
    </location>
</feature>
<evidence type="ECO:0000256" key="10">
    <source>
        <dbReference type="ARBA" id="ARBA00023136"/>
    </source>
</evidence>
<dbReference type="RefSeq" id="WP_330928752.1">
    <property type="nucleotide sequence ID" value="NZ_CP119075.1"/>
</dbReference>
<dbReference type="PANTHER" id="PTHR48086">
    <property type="entry name" value="SODIUM/PROLINE SYMPORTER-RELATED"/>
    <property type="match status" value="1"/>
</dbReference>
<keyword evidence="4" id="KW-1003">Cell membrane</keyword>
<keyword evidence="3" id="KW-0813">Transport</keyword>
<feature type="transmembrane region" description="Helical" evidence="14">
    <location>
        <begin position="6"/>
        <end position="24"/>
    </location>
</feature>
<keyword evidence="5 14" id="KW-0812">Transmembrane</keyword>
<dbReference type="GO" id="GO:0005886">
    <property type="term" value="C:plasma membrane"/>
    <property type="evidence" value="ECO:0007669"/>
    <property type="project" value="UniProtKB-SubCell"/>
</dbReference>
<dbReference type="InterPro" id="IPR050277">
    <property type="entry name" value="Sodium:Solute_Symporter"/>
</dbReference>
<dbReference type="PANTHER" id="PTHR48086:SF3">
    <property type="entry name" value="SODIUM_PROLINE SYMPORTER"/>
    <property type="match status" value="1"/>
</dbReference>
<evidence type="ECO:0000256" key="5">
    <source>
        <dbReference type="ARBA" id="ARBA00022692"/>
    </source>
</evidence>
<feature type="transmembrane region" description="Helical" evidence="14">
    <location>
        <begin position="462"/>
        <end position="481"/>
    </location>
</feature>
<dbReference type="GO" id="GO:0005298">
    <property type="term" value="F:proline:sodium symporter activity"/>
    <property type="evidence" value="ECO:0007669"/>
    <property type="project" value="TreeGrafter"/>
</dbReference>
<evidence type="ECO:0000313" key="15">
    <source>
        <dbReference type="EMBL" id="WED65546.1"/>
    </source>
</evidence>
<feature type="transmembrane region" description="Helical" evidence="14">
    <location>
        <begin position="280"/>
        <end position="306"/>
    </location>
</feature>
<protein>
    <recommendedName>
        <fullName evidence="17">Sodium:solute symporter</fullName>
    </recommendedName>
</protein>
<comment type="catalytic activity">
    <reaction evidence="12">
        <text>L-proline(in) + Na(+)(in) = L-proline(out) + Na(+)(out)</text>
        <dbReference type="Rhea" id="RHEA:28967"/>
        <dbReference type="ChEBI" id="CHEBI:29101"/>
        <dbReference type="ChEBI" id="CHEBI:60039"/>
    </reaction>
</comment>
<accession>A0AAE9ZXU0</accession>
<feature type="transmembrane region" description="Helical" evidence="14">
    <location>
        <begin position="128"/>
        <end position="150"/>
    </location>
</feature>
<evidence type="ECO:0000256" key="9">
    <source>
        <dbReference type="ARBA" id="ARBA00023065"/>
    </source>
</evidence>
<keyword evidence="16" id="KW-1185">Reference proteome</keyword>
<keyword evidence="8" id="KW-0915">Sodium</keyword>
<feature type="transmembrane region" description="Helical" evidence="14">
    <location>
        <begin position="238"/>
        <end position="259"/>
    </location>
</feature>
<feature type="transmembrane region" description="Helical" evidence="14">
    <location>
        <begin position="326"/>
        <end position="347"/>
    </location>
</feature>
<comment type="subcellular location">
    <subcellularLocation>
        <location evidence="1">Cell membrane</location>
        <topology evidence="1">Multi-pass membrane protein</topology>
    </subcellularLocation>
</comment>
<keyword evidence="10 14" id="KW-0472">Membrane</keyword>
<keyword evidence="9" id="KW-0406">Ion transport</keyword>
<dbReference type="Proteomes" id="UP001218638">
    <property type="component" value="Chromosome"/>
</dbReference>
<evidence type="ECO:0008006" key="17">
    <source>
        <dbReference type="Google" id="ProtNLM"/>
    </source>
</evidence>
<evidence type="ECO:0000256" key="3">
    <source>
        <dbReference type="ARBA" id="ARBA00022448"/>
    </source>
</evidence>
<evidence type="ECO:0000256" key="14">
    <source>
        <dbReference type="SAM" id="Phobius"/>
    </source>
</evidence>
<sequence>MHPIDTAIVGLYLLSLLVAGVWLARRAGQGADDYFLGGRRLPWWALGSSGMSSNLDVAGTMTIVALVTLYGLQGFWIEMRGGVVLPIAVFLAFMGKWHRRSEVMTTAEWMLLRFGDGRGGRAARWTAALTYVILTVAMIVFFLSAGGRFLAEFLPYSETQCAVGVALIAFLYTTASGLHGVIWTDVVQSVLIGGAAIYVAVTAAGLVTPTLLAGWPAAELNTFWPQSGDGAMEPYVPFYAFLAIWISKGVLEGLGGSGGSAYMAQRFYAASDEQDCGKIAMLWTVLFAARWPMVLGFAIIAMQLGVTVDSFAAAEGVLPTVLQSTYFPAGVRGLILAAMLAAAMSTFDSTLNAGASYVVRDLFQPWFPRAAERQLVWAGYGASAVLVAMGLGLSLWLGGTVLGVWIGIVMLLFPAFLVPFALRWYWSRFNGPGFAAGIAGGFATALFFSLIDPAGWNEATRFLAISVVSAVAAIAVALNSAPVDPDQLRRFYEQVRPFGWWPRAWRQPDKVEHRADVARLLQALVWQITTFLLPMGMVLGMWVEVAVAAVVWIVLAVRLWPDSKRPQA</sequence>
<feature type="transmembrane region" description="Helical" evidence="14">
    <location>
        <begin position="541"/>
        <end position="560"/>
    </location>
</feature>
<evidence type="ECO:0000313" key="16">
    <source>
        <dbReference type="Proteomes" id="UP001218638"/>
    </source>
</evidence>
<dbReference type="GO" id="GO:0015824">
    <property type="term" value="P:proline transport"/>
    <property type="evidence" value="ECO:0007669"/>
    <property type="project" value="TreeGrafter"/>
</dbReference>
<evidence type="ECO:0000256" key="11">
    <source>
        <dbReference type="ARBA" id="ARBA00023201"/>
    </source>
</evidence>
<dbReference type="AlphaFoldDB" id="A0AAE9ZXU0"/>
<feature type="transmembrane region" description="Helical" evidence="14">
    <location>
        <begin position="195"/>
        <end position="218"/>
    </location>
</feature>
<evidence type="ECO:0000256" key="13">
    <source>
        <dbReference type="RuleBase" id="RU362091"/>
    </source>
</evidence>
<dbReference type="InterPro" id="IPR001734">
    <property type="entry name" value="Na/solute_symporter"/>
</dbReference>
<keyword evidence="6" id="KW-0769">Symport</keyword>
<dbReference type="EMBL" id="CP119075">
    <property type="protein sequence ID" value="WED65546.1"/>
    <property type="molecule type" value="Genomic_DNA"/>
</dbReference>
<feature type="transmembrane region" description="Helical" evidence="14">
    <location>
        <begin position="75"/>
        <end position="94"/>
    </location>
</feature>
<evidence type="ECO:0000256" key="4">
    <source>
        <dbReference type="ARBA" id="ARBA00022475"/>
    </source>
</evidence>
<evidence type="ECO:0000256" key="2">
    <source>
        <dbReference type="ARBA" id="ARBA00006434"/>
    </source>
</evidence>
<reference evidence="15" key="1">
    <citation type="submission" date="2023-03" db="EMBL/GenBank/DDBJ databases">
        <title>Lomoglobus Profundus gen. nov., sp. nov., a novel member of the phylum Verrucomicrobia, isolated from deep-marine sediment of South China Sea.</title>
        <authorList>
            <person name="Ahmad T."/>
            <person name="Ishaq S.E."/>
            <person name="Wang F."/>
        </authorList>
    </citation>
    <scope>NUCLEOTIDE SEQUENCE</scope>
    <source>
        <strain evidence="15">LMO-M01</strain>
    </source>
</reference>
<evidence type="ECO:0000256" key="7">
    <source>
        <dbReference type="ARBA" id="ARBA00022989"/>
    </source>
</evidence>
<feature type="transmembrane region" description="Helical" evidence="14">
    <location>
        <begin position="375"/>
        <end position="396"/>
    </location>
</feature>
<evidence type="ECO:0000256" key="8">
    <source>
        <dbReference type="ARBA" id="ARBA00023053"/>
    </source>
</evidence>
<dbReference type="GO" id="GO:0015193">
    <property type="term" value="F:L-proline transmembrane transporter activity"/>
    <property type="evidence" value="ECO:0007669"/>
    <property type="project" value="TreeGrafter"/>
</dbReference>
<organism evidence="15 16">
    <name type="scientific">Synoicihabitans lomoniglobus</name>
    <dbReference type="NCBI Taxonomy" id="2909285"/>
    <lineage>
        <taxon>Bacteria</taxon>
        <taxon>Pseudomonadati</taxon>
        <taxon>Verrucomicrobiota</taxon>
        <taxon>Opitutia</taxon>
        <taxon>Opitutales</taxon>
        <taxon>Opitutaceae</taxon>
        <taxon>Synoicihabitans</taxon>
    </lineage>
</organism>
<comment type="similarity">
    <text evidence="2 13">Belongs to the sodium:solute symporter (SSF) (TC 2.A.21) family.</text>
</comment>
<evidence type="ECO:0000256" key="6">
    <source>
        <dbReference type="ARBA" id="ARBA00022847"/>
    </source>
</evidence>
<dbReference type="Pfam" id="PF00474">
    <property type="entry name" value="SSF"/>
    <property type="match status" value="1"/>
</dbReference>
<dbReference type="KEGG" id="slom:PXH66_01615"/>
<feature type="transmembrane region" description="Helical" evidence="14">
    <location>
        <begin position="402"/>
        <end position="422"/>
    </location>
</feature>